<dbReference type="SUPFAM" id="SSF52402">
    <property type="entry name" value="Adenine nucleotide alpha hydrolases-like"/>
    <property type="match status" value="1"/>
</dbReference>
<evidence type="ECO:0000256" key="5">
    <source>
        <dbReference type="ARBA" id="ARBA00022741"/>
    </source>
</evidence>
<dbReference type="Pfam" id="PF01171">
    <property type="entry name" value="ATP_bind_3"/>
    <property type="match status" value="1"/>
</dbReference>
<dbReference type="OrthoDB" id="9807403at2"/>
<comment type="catalytic activity">
    <reaction evidence="7 8">
        <text>cytidine(34) in tRNA(Ile2) + L-lysine + ATP = lysidine(34) in tRNA(Ile2) + AMP + diphosphate + H(+)</text>
        <dbReference type="Rhea" id="RHEA:43744"/>
        <dbReference type="Rhea" id="RHEA-COMP:10625"/>
        <dbReference type="Rhea" id="RHEA-COMP:10670"/>
        <dbReference type="ChEBI" id="CHEBI:15378"/>
        <dbReference type="ChEBI" id="CHEBI:30616"/>
        <dbReference type="ChEBI" id="CHEBI:32551"/>
        <dbReference type="ChEBI" id="CHEBI:33019"/>
        <dbReference type="ChEBI" id="CHEBI:82748"/>
        <dbReference type="ChEBI" id="CHEBI:83665"/>
        <dbReference type="ChEBI" id="CHEBI:456215"/>
        <dbReference type="EC" id="6.3.4.19"/>
    </reaction>
</comment>
<sequence length="440" mass="47626">MPPVLPLPALPGDGPLLVGFSGGLDSTALLHALAHTPQARMRGLSAIHVHHGLQPAADGWATHCAAVCDALGLQCEIARVHVVPDGRGLEAAARDARHAAFARHLPDGGLLVLAHHRDDQAETVLLRALRASGPEGLAAMRPLRSFAAGQLWRPLLALPRARLLAYAQAHHLHWIEDASNAGDDADRNFLRNRVLPLLRTRWPQADAALAGVAALQADAGDLLDPGDAEALAQARTLDPAVLRLDALRRLPPARRARVLRRWCAALGLPPLPAQALAWCEHDLASGQPDRQPCFDWAGHRLQRWRELLHAGPVRAPLDRVFSDIWHGRAPLCLPGGGVLAFEGVLDEAGPWRVQARRGGERIRLPGRDHTHALKHVLQSLAIPPWLRAHLPLLVDASGRLAAAGDLVFDAGFDAWLRSGHRRLRWWPPGTTASALHAPML</sequence>
<dbReference type="InterPro" id="IPR012796">
    <property type="entry name" value="Lysidine-tRNA-synth_C"/>
</dbReference>
<dbReference type="GO" id="GO:0005737">
    <property type="term" value="C:cytoplasm"/>
    <property type="evidence" value="ECO:0007669"/>
    <property type="project" value="UniProtKB-SubCell"/>
</dbReference>
<dbReference type="InterPro" id="IPR015262">
    <property type="entry name" value="tRNA_Ile_lys_synt_subst-bd"/>
</dbReference>
<keyword evidence="5 8" id="KW-0547">Nucleotide-binding</keyword>
<accession>A0A290XFX0</accession>
<keyword evidence="4 8" id="KW-0819">tRNA processing</keyword>
<dbReference type="SMART" id="SM00977">
    <property type="entry name" value="TilS_C"/>
    <property type="match status" value="1"/>
</dbReference>
<dbReference type="InterPro" id="IPR012094">
    <property type="entry name" value="tRNA_Ile_lys_synt"/>
</dbReference>
<dbReference type="EC" id="6.3.4.19" evidence="8"/>
<dbReference type="EMBL" id="CP023406">
    <property type="protein sequence ID" value="ATD68052.1"/>
    <property type="molecule type" value="Genomic_DNA"/>
</dbReference>
<keyword evidence="6 8" id="KW-0067">ATP-binding</keyword>
<evidence type="ECO:0000313" key="11">
    <source>
        <dbReference type="Proteomes" id="UP000218968"/>
    </source>
</evidence>
<dbReference type="GO" id="GO:0032267">
    <property type="term" value="F:tRNA(Ile)-lysidine synthase activity"/>
    <property type="evidence" value="ECO:0007669"/>
    <property type="project" value="UniProtKB-EC"/>
</dbReference>
<evidence type="ECO:0000259" key="9">
    <source>
        <dbReference type="SMART" id="SM00977"/>
    </source>
</evidence>
<evidence type="ECO:0000256" key="6">
    <source>
        <dbReference type="ARBA" id="ARBA00022840"/>
    </source>
</evidence>
<dbReference type="SUPFAM" id="SSF56037">
    <property type="entry name" value="PheT/TilS domain"/>
    <property type="match status" value="1"/>
</dbReference>
<keyword evidence="3 8" id="KW-0436">Ligase</keyword>
<dbReference type="Pfam" id="PF09179">
    <property type="entry name" value="TilS"/>
    <property type="match status" value="1"/>
</dbReference>
<protein>
    <recommendedName>
        <fullName evidence="8">tRNA(Ile)-lysidine synthase</fullName>
        <ecNumber evidence="8">6.3.4.19</ecNumber>
    </recommendedName>
    <alternativeName>
        <fullName evidence="8">tRNA(Ile)-2-lysyl-cytidine synthase</fullName>
    </alternativeName>
    <alternativeName>
        <fullName evidence="8">tRNA(Ile)-lysidine synthetase</fullName>
    </alternativeName>
</protein>
<comment type="function">
    <text evidence="8">Ligates lysine onto the cytidine present at position 34 of the AUA codon-specific tRNA(Ile) that contains the anticodon CAU, in an ATP-dependent manner. Cytidine is converted to lysidine, thus changing the amino acid specificity of the tRNA from methionine to isoleucine.</text>
</comment>
<dbReference type="NCBIfam" id="TIGR02432">
    <property type="entry name" value="lysidine_TilS_N"/>
    <property type="match status" value="1"/>
</dbReference>
<evidence type="ECO:0000256" key="7">
    <source>
        <dbReference type="ARBA" id="ARBA00048539"/>
    </source>
</evidence>
<dbReference type="PANTHER" id="PTHR43033">
    <property type="entry name" value="TRNA(ILE)-LYSIDINE SYNTHASE-RELATED"/>
    <property type="match status" value="1"/>
</dbReference>
<dbReference type="NCBIfam" id="TIGR02433">
    <property type="entry name" value="lysidine_TilS_C"/>
    <property type="match status" value="1"/>
</dbReference>
<proteinExistence type="inferred from homology"/>
<organism evidence="10 11">
    <name type="scientific">Luteimonas chenhongjianii</name>
    <dbReference type="NCBI Taxonomy" id="2006110"/>
    <lineage>
        <taxon>Bacteria</taxon>
        <taxon>Pseudomonadati</taxon>
        <taxon>Pseudomonadota</taxon>
        <taxon>Gammaproteobacteria</taxon>
        <taxon>Lysobacterales</taxon>
        <taxon>Lysobacteraceae</taxon>
        <taxon>Luteimonas</taxon>
    </lineage>
</organism>
<dbReference type="GO" id="GO:0005524">
    <property type="term" value="F:ATP binding"/>
    <property type="evidence" value="ECO:0007669"/>
    <property type="project" value="UniProtKB-UniRule"/>
</dbReference>
<evidence type="ECO:0000313" key="10">
    <source>
        <dbReference type="EMBL" id="ATD68052.1"/>
    </source>
</evidence>
<reference evidence="11" key="1">
    <citation type="submission" date="2017-09" db="EMBL/GenBank/DDBJ databases">
        <title>Luteimonas liuhanmingii sp.nov., isolated from the intestinal contents of Tibetan Plateau Pika in Yushu, Qinghai Province, China.</title>
        <authorList>
            <person name="Gui Z."/>
        </authorList>
    </citation>
    <scope>NUCLEOTIDE SEQUENCE [LARGE SCALE GENOMIC DNA]</scope>
    <source>
        <strain evidence="11">100111</strain>
    </source>
</reference>
<dbReference type="Gene3D" id="3.40.50.620">
    <property type="entry name" value="HUPs"/>
    <property type="match status" value="1"/>
</dbReference>
<name>A0A290XFX0_9GAMM</name>
<evidence type="ECO:0000256" key="3">
    <source>
        <dbReference type="ARBA" id="ARBA00022598"/>
    </source>
</evidence>
<evidence type="ECO:0000256" key="8">
    <source>
        <dbReference type="HAMAP-Rule" id="MF_01161"/>
    </source>
</evidence>
<gene>
    <name evidence="8 10" type="primary">tilS</name>
    <name evidence="10" type="ORF">CNR27_11930</name>
</gene>
<dbReference type="AlphaFoldDB" id="A0A290XFX0"/>
<dbReference type="HAMAP" id="MF_01161">
    <property type="entry name" value="tRNA_Ile_lys_synt"/>
    <property type="match status" value="1"/>
</dbReference>
<dbReference type="CDD" id="cd01992">
    <property type="entry name" value="TilS_N"/>
    <property type="match status" value="1"/>
</dbReference>
<dbReference type="Pfam" id="PF11734">
    <property type="entry name" value="TilS_C"/>
    <property type="match status" value="1"/>
</dbReference>
<evidence type="ECO:0000256" key="2">
    <source>
        <dbReference type="ARBA" id="ARBA00022490"/>
    </source>
</evidence>
<keyword evidence="11" id="KW-1185">Reference proteome</keyword>
<dbReference type="Proteomes" id="UP000218968">
    <property type="component" value="Chromosome"/>
</dbReference>
<dbReference type="GO" id="GO:0006400">
    <property type="term" value="P:tRNA modification"/>
    <property type="evidence" value="ECO:0007669"/>
    <property type="project" value="UniProtKB-UniRule"/>
</dbReference>
<comment type="similarity">
    <text evidence="8">Belongs to the tRNA(Ile)-lysidine synthase family.</text>
</comment>
<dbReference type="InterPro" id="IPR011063">
    <property type="entry name" value="TilS/TtcA_N"/>
</dbReference>
<comment type="domain">
    <text evidence="8">The N-terminal region contains the highly conserved SGGXDS motif, predicted to be a P-loop motif involved in ATP binding.</text>
</comment>
<dbReference type="InterPro" id="IPR014729">
    <property type="entry name" value="Rossmann-like_a/b/a_fold"/>
</dbReference>
<dbReference type="SUPFAM" id="SSF82829">
    <property type="entry name" value="MesJ substrate recognition domain-like"/>
    <property type="match status" value="1"/>
</dbReference>
<dbReference type="PANTHER" id="PTHR43033:SF1">
    <property type="entry name" value="TRNA(ILE)-LYSIDINE SYNTHASE-RELATED"/>
    <property type="match status" value="1"/>
</dbReference>
<evidence type="ECO:0000256" key="4">
    <source>
        <dbReference type="ARBA" id="ARBA00022694"/>
    </source>
</evidence>
<dbReference type="Gene3D" id="1.20.59.20">
    <property type="match status" value="1"/>
</dbReference>
<keyword evidence="2 8" id="KW-0963">Cytoplasm</keyword>
<comment type="subcellular location">
    <subcellularLocation>
        <location evidence="1 8">Cytoplasm</location>
    </subcellularLocation>
</comment>
<dbReference type="KEGG" id="lum:CNR27_11930"/>
<feature type="domain" description="Lysidine-tRNA(Ile) synthetase C-terminal" evidence="9">
    <location>
        <begin position="351"/>
        <end position="425"/>
    </location>
</feature>
<evidence type="ECO:0000256" key="1">
    <source>
        <dbReference type="ARBA" id="ARBA00004496"/>
    </source>
</evidence>
<dbReference type="InterPro" id="IPR012795">
    <property type="entry name" value="tRNA_Ile_lys_synt_N"/>
</dbReference>
<feature type="binding site" evidence="8">
    <location>
        <begin position="21"/>
        <end position="26"/>
    </location>
    <ligand>
        <name>ATP</name>
        <dbReference type="ChEBI" id="CHEBI:30616"/>
    </ligand>
</feature>
<dbReference type="RefSeq" id="WP_096299062.1">
    <property type="nucleotide sequence ID" value="NZ_CP023406.1"/>
</dbReference>